<reference evidence="1 2" key="1">
    <citation type="journal article" date="2022" name="Nat. Genet.">
        <title>Improved pea reference genome and pan-genome highlight genomic features and evolutionary characteristics.</title>
        <authorList>
            <person name="Yang T."/>
            <person name="Liu R."/>
            <person name="Luo Y."/>
            <person name="Hu S."/>
            <person name="Wang D."/>
            <person name="Wang C."/>
            <person name="Pandey M.K."/>
            <person name="Ge S."/>
            <person name="Xu Q."/>
            <person name="Li N."/>
            <person name="Li G."/>
            <person name="Huang Y."/>
            <person name="Saxena R.K."/>
            <person name="Ji Y."/>
            <person name="Li M."/>
            <person name="Yan X."/>
            <person name="He Y."/>
            <person name="Liu Y."/>
            <person name="Wang X."/>
            <person name="Xiang C."/>
            <person name="Varshney R.K."/>
            <person name="Ding H."/>
            <person name="Gao S."/>
            <person name="Zong X."/>
        </authorList>
    </citation>
    <scope>NUCLEOTIDE SEQUENCE [LARGE SCALE GENOMIC DNA]</scope>
    <source>
        <strain evidence="1 2">cv. Zhongwan 6</strain>
    </source>
</reference>
<evidence type="ECO:0000313" key="2">
    <source>
        <dbReference type="Proteomes" id="UP001058974"/>
    </source>
</evidence>
<dbReference type="Proteomes" id="UP001058974">
    <property type="component" value="Chromosome 5"/>
</dbReference>
<dbReference type="AlphaFoldDB" id="A0A9D4WN73"/>
<dbReference type="Gramene" id="Psat05G0171200-T1">
    <property type="protein sequence ID" value="KAI5404657.1"/>
    <property type="gene ID" value="KIW84_051712"/>
</dbReference>
<gene>
    <name evidence="1" type="ORF">KIW84_051712</name>
</gene>
<comment type="caution">
    <text evidence="1">The sequence shown here is derived from an EMBL/GenBank/DDBJ whole genome shotgun (WGS) entry which is preliminary data.</text>
</comment>
<sequence>MFVIVAWKIYCKDFKDDVGNGDQINLWRDNWCVKVLVDLLHIPKDIHIHLKAKLKDIIHGNSIVIPSSFIILFLDLIQMAYKIHINPIKEDDVLWIRLDSEQLSIKDTYTHVNKLAQGIGWGKLTWHPSIPPSVSLLL</sequence>
<proteinExistence type="predicted"/>
<dbReference type="EMBL" id="JAMSHJ010000005">
    <property type="protein sequence ID" value="KAI5404657.1"/>
    <property type="molecule type" value="Genomic_DNA"/>
</dbReference>
<keyword evidence="2" id="KW-1185">Reference proteome</keyword>
<accession>A0A9D4WN73</accession>
<protein>
    <submittedName>
        <fullName evidence="1">Uncharacterized protein</fullName>
    </submittedName>
</protein>
<organism evidence="1 2">
    <name type="scientific">Pisum sativum</name>
    <name type="common">Garden pea</name>
    <name type="synonym">Lathyrus oleraceus</name>
    <dbReference type="NCBI Taxonomy" id="3888"/>
    <lineage>
        <taxon>Eukaryota</taxon>
        <taxon>Viridiplantae</taxon>
        <taxon>Streptophyta</taxon>
        <taxon>Embryophyta</taxon>
        <taxon>Tracheophyta</taxon>
        <taxon>Spermatophyta</taxon>
        <taxon>Magnoliopsida</taxon>
        <taxon>eudicotyledons</taxon>
        <taxon>Gunneridae</taxon>
        <taxon>Pentapetalae</taxon>
        <taxon>rosids</taxon>
        <taxon>fabids</taxon>
        <taxon>Fabales</taxon>
        <taxon>Fabaceae</taxon>
        <taxon>Papilionoideae</taxon>
        <taxon>50 kb inversion clade</taxon>
        <taxon>NPAAA clade</taxon>
        <taxon>Hologalegina</taxon>
        <taxon>IRL clade</taxon>
        <taxon>Fabeae</taxon>
        <taxon>Lathyrus</taxon>
    </lineage>
</organism>
<name>A0A9D4WN73_PEA</name>
<evidence type="ECO:0000313" key="1">
    <source>
        <dbReference type="EMBL" id="KAI5404657.1"/>
    </source>
</evidence>